<accession>G4T4C1</accession>
<evidence type="ECO:0000313" key="2">
    <source>
        <dbReference type="Proteomes" id="UP000008315"/>
    </source>
</evidence>
<keyword evidence="2" id="KW-1185">Reference proteome</keyword>
<proteinExistence type="predicted"/>
<dbReference type="STRING" id="1091494.MEALZ_3267"/>
<evidence type="ECO:0000313" key="1">
    <source>
        <dbReference type="EMBL" id="CCE24932.1"/>
    </source>
</evidence>
<reference evidence="2" key="1">
    <citation type="journal article" date="2012" name="J. Bacteriol.">
        <title>Genome sequence of the haloalkaliphilic methanotrophic bacterium Methylomicrobium alcaliphilum 20Z.</title>
        <authorList>
            <person name="Vuilleumier S."/>
            <person name="Khmelenina V.N."/>
            <person name="Bringel F."/>
            <person name="Reshetnikov A.S."/>
            <person name="Lajus A."/>
            <person name="Mangenot S."/>
            <person name="Rouy Z."/>
            <person name="Op den Camp H.J."/>
            <person name="Jetten M.S."/>
            <person name="Dispirito A.A."/>
            <person name="Dunfield P."/>
            <person name="Klotz M.G."/>
            <person name="Semrau J.D."/>
            <person name="Stein L.Y."/>
            <person name="Barbe V."/>
            <person name="Medigue C."/>
            <person name="Trotsenko Y.A."/>
            <person name="Kalyuzhnaya M.G."/>
        </authorList>
    </citation>
    <scope>NUCLEOTIDE SEQUENCE [LARGE SCALE GENOMIC DNA]</scope>
    <source>
        <strain evidence="2">DSM 19304 / NCIMB 14124 / VKM B-2133 / 20Z</strain>
    </source>
</reference>
<dbReference type="KEGG" id="mah:MEALZ_3267"/>
<dbReference type="HOGENOM" id="CLU_1056927_0_0_6"/>
<organism evidence="1 2">
    <name type="scientific">Methylotuvimicrobium alcaliphilum (strain DSM 19304 / NCIMB 14124 / VKM B-2133 / 20Z)</name>
    <name type="common">Methylomicrobium alcaliphilum</name>
    <dbReference type="NCBI Taxonomy" id="1091494"/>
    <lineage>
        <taxon>Bacteria</taxon>
        <taxon>Pseudomonadati</taxon>
        <taxon>Pseudomonadota</taxon>
        <taxon>Gammaproteobacteria</taxon>
        <taxon>Methylococcales</taxon>
        <taxon>Methylococcaceae</taxon>
        <taxon>Methylotuvimicrobium</taxon>
    </lineage>
</organism>
<dbReference type="Proteomes" id="UP000008315">
    <property type="component" value="Chromosome"/>
</dbReference>
<dbReference type="PATRIC" id="fig|271065.3.peg.3362"/>
<name>G4T4C1_META2</name>
<dbReference type="EMBL" id="FO082060">
    <property type="protein sequence ID" value="CCE24932.1"/>
    <property type="molecule type" value="Genomic_DNA"/>
</dbReference>
<dbReference type="AlphaFoldDB" id="G4T4C1"/>
<gene>
    <name evidence="1" type="ordered locus">MEALZ_3267</name>
</gene>
<sequence length="263" mass="30999">MRVLVAKDCWGYFTIQNLNPRKKMSNNKWIELDHELIKCRIKRIDDDCYCALGVHSLSINECYGFWWSYLNCCDNEQLKATPLAFFLASFECAYGPSGNIYDSYKGAFSFPFAVKILQPNAAIAYLLNVTCWRGSVEFYFRKIIPADETRYDTNVIHQPFDNELSERQMHVLTGFLMGFAEGVWETTNRLKDMMKKLNPDEENQKDFVKAIDSNGILFGYKDGRFFEMRYSDQDEYEQMKKELLIPYQQARQQKIFQKTFFDV</sequence>
<protein>
    <submittedName>
        <fullName evidence="1">Uncharacterized protein</fullName>
    </submittedName>
</protein>